<dbReference type="SUPFAM" id="SSF88946">
    <property type="entry name" value="Sigma2 domain of RNA polymerase sigma factors"/>
    <property type="match status" value="1"/>
</dbReference>
<proteinExistence type="predicted"/>
<sequence length="310" mass="33998">MARDDKTGIFEEARPRLLGLAYRILGSRADAEDAVQDTFLKWQEIDDMAVASPAAWLTTTCTRRCLDLLKAAHRKRVDYVGAWLPEPIHTASDDNVEEKFALTSSLTTAFLLMLERLTPKERAAYLLHEIFGQAYDEIAAALDVQEAAARKLVSRAKSNVGVDQARYQTPRERQEELLTAFHAAIHGGSIAGLSALLSADVKLTADGGGKAATVLGVLSGKDAVMAFIAERLTEYWSHYRWETADLNGGRGIILRGEGADEIAATVSFGHDAEGRVADIFIVRNPDKLAQLKGPASTELNFWSKPNRDRC</sequence>
<dbReference type="RefSeq" id="WP_280735228.1">
    <property type="nucleotide sequence ID" value="NZ_CP120368.1"/>
</dbReference>
<dbReference type="InterPro" id="IPR032710">
    <property type="entry name" value="NTF2-like_dom_sf"/>
</dbReference>
<dbReference type="InterPro" id="IPR013325">
    <property type="entry name" value="RNA_pol_sigma_r2"/>
</dbReference>
<evidence type="ECO:0000313" key="4">
    <source>
        <dbReference type="EMBL" id="WEX84310.1"/>
    </source>
</evidence>
<dbReference type="SUPFAM" id="SSF88659">
    <property type="entry name" value="Sigma3 and sigma4 domains of RNA polymerase sigma factors"/>
    <property type="match status" value="1"/>
</dbReference>
<evidence type="ECO:0000259" key="3">
    <source>
        <dbReference type="Pfam" id="PF08281"/>
    </source>
</evidence>
<dbReference type="NCBIfam" id="TIGR02937">
    <property type="entry name" value="sigma70-ECF"/>
    <property type="match status" value="1"/>
</dbReference>
<dbReference type="Gene3D" id="1.10.10.10">
    <property type="entry name" value="Winged helix-like DNA-binding domain superfamily/Winged helix DNA-binding domain"/>
    <property type="match status" value="1"/>
</dbReference>
<dbReference type="Gene3D" id="3.10.450.50">
    <property type="match status" value="1"/>
</dbReference>
<dbReference type="SUPFAM" id="SSF54427">
    <property type="entry name" value="NTF2-like"/>
    <property type="match status" value="1"/>
</dbReference>
<organism evidence="4 5">
    <name type="scientific">Sinorhizobium numidicum</name>
    <dbReference type="NCBI Taxonomy" id="680248"/>
    <lineage>
        <taxon>Bacteria</taxon>
        <taxon>Pseudomonadati</taxon>
        <taxon>Pseudomonadota</taxon>
        <taxon>Alphaproteobacteria</taxon>
        <taxon>Hyphomicrobiales</taxon>
        <taxon>Rhizobiaceae</taxon>
        <taxon>Sinorhizobium/Ensifer group</taxon>
        <taxon>Sinorhizobium</taxon>
    </lineage>
</organism>
<dbReference type="InterPro" id="IPR052704">
    <property type="entry name" value="ECF_Sigma-70_Domain"/>
</dbReference>
<dbReference type="NCBIfam" id="NF007214">
    <property type="entry name" value="PRK09636.1"/>
    <property type="match status" value="1"/>
</dbReference>
<dbReference type="PANTHER" id="PTHR30173">
    <property type="entry name" value="SIGMA 19 FACTOR"/>
    <property type="match status" value="1"/>
</dbReference>
<dbReference type="EMBL" id="CP120371">
    <property type="protein sequence ID" value="WEX84310.1"/>
    <property type="molecule type" value="Genomic_DNA"/>
</dbReference>
<name>A0ABY8D447_9HYPH</name>
<dbReference type="Proteomes" id="UP001235547">
    <property type="component" value="Chromosome 1"/>
</dbReference>
<dbReference type="Gene3D" id="1.10.1740.10">
    <property type="match status" value="1"/>
</dbReference>
<feature type="domain" description="RNA polymerase sigma-70 region 2" evidence="2">
    <location>
        <begin position="10"/>
        <end position="74"/>
    </location>
</feature>
<reference evidence="4 5" key="1">
    <citation type="submission" date="2023-03" db="EMBL/GenBank/DDBJ databases">
        <authorList>
            <person name="Kaur S."/>
            <person name="Espinosa-Saiz D."/>
            <person name="Velazquez E."/>
            <person name="Menendez E."/>
            <person name="diCenzo G.C."/>
        </authorList>
    </citation>
    <scope>NUCLEOTIDE SEQUENCE [LARGE SCALE GENOMIC DNA]</scope>
    <source>
        <strain evidence="4 5">LMG 27395</strain>
    </source>
</reference>
<evidence type="ECO:0000259" key="2">
    <source>
        <dbReference type="Pfam" id="PF04542"/>
    </source>
</evidence>
<comment type="subunit">
    <text evidence="1">Interacts transiently with the RNA polymerase catalytic core formed by RpoA, RpoB, RpoC and RpoZ (2 alpha, 1 beta, 1 beta' and 1 omega subunit) to form the RNA polymerase holoenzyme that can initiate transcription.</text>
</comment>
<accession>A0ABY8D447</accession>
<gene>
    <name evidence="4" type="primary">sigJ</name>
    <name evidence="4" type="ORF">PYH38_003175</name>
</gene>
<dbReference type="Pfam" id="PF08281">
    <property type="entry name" value="Sigma70_r4_2"/>
    <property type="match status" value="1"/>
</dbReference>
<dbReference type="InterPro" id="IPR036388">
    <property type="entry name" value="WH-like_DNA-bd_sf"/>
</dbReference>
<dbReference type="InterPro" id="IPR014284">
    <property type="entry name" value="RNA_pol_sigma-70_dom"/>
</dbReference>
<protein>
    <submittedName>
        <fullName evidence="4">RNA polymerase sigma factor SigJ</fullName>
    </submittedName>
</protein>
<dbReference type="InterPro" id="IPR013249">
    <property type="entry name" value="RNA_pol_sigma70_r4_t2"/>
</dbReference>
<dbReference type="InterPro" id="IPR007627">
    <property type="entry name" value="RNA_pol_sigma70_r2"/>
</dbReference>
<evidence type="ECO:0000256" key="1">
    <source>
        <dbReference type="ARBA" id="ARBA00011344"/>
    </source>
</evidence>
<dbReference type="InterPro" id="IPR013324">
    <property type="entry name" value="RNA_pol_sigma_r3/r4-like"/>
</dbReference>
<feature type="domain" description="RNA polymerase sigma factor 70 region 4 type 2" evidence="3">
    <location>
        <begin position="109"/>
        <end position="158"/>
    </location>
</feature>
<keyword evidence="5" id="KW-1185">Reference proteome</keyword>
<evidence type="ECO:0000313" key="5">
    <source>
        <dbReference type="Proteomes" id="UP001235547"/>
    </source>
</evidence>
<dbReference type="PANTHER" id="PTHR30173:SF36">
    <property type="entry name" value="ECF RNA POLYMERASE SIGMA FACTOR SIGJ"/>
    <property type="match status" value="1"/>
</dbReference>
<dbReference type="Pfam" id="PF04542">
    <property type="entry name" value="Sigma70_r2"/>
    <property type="match status" value="1"/>
</dbReference>